<dbReference type="AlphaFoldDB" id="A0A8H4AEY7"/>
<protein>
    <submittedName>
        <fullName evidence="2">Uncharacterized protein</fullName>
    </submittedName>
</protein>
<sequence>MAERSSSKRERKPKPLTSRNTSDSLEIFSQSSFKQTFATLSKKKRKLEPIITSNEELALKSLLQTSQKLRNMQNRLKNKKVFKNNISRTDNNYLVDEEDNGLKKSLLKGLLTSCANTQRQKNILGSKKVHKNTILQINKKSYNSDCIENDDDNNGFHDLGKRGNNCEERDTREDNLSSAFFEKGIVTITKDIQKISLYPTAELFKDHLESYVEKQSKGYIKDIGERRWDSRFYSEFLPIAEKILSKNDIMNIQDDSRDESNANDYNDNNIEEHSENDTDEDARLFE</sequence>
<dbReference type="Proteomes" id="UP000439903">
    <property type="component" value="Unassembled WGS sequence"/>
</dbReference>
<dbReference type="EMBL" id="WTPW01000697">
    <property type="protein sequence ID" value="KAF0487843.1"/>
    <property type="molecule type" value="Genomic_DNA"/>
</dbReference>
<feature type="region of interest" description="Disordered" evidence="1">
    <location>
        <begin position="1"/>
        <end position="23"/>
    </location>
</feature>
<accession>A0A8H4AEY7</accession>
<gene>
    <name evidence="2" type="ORF">F8M41_022474</name>
</gene>
<evidence type="ECO:0000313" key="2">
    <source>
        <dbReference type="EMBL" id="KAF0487843.1"/>
    </source>
</evidence>
<evidence type="ECO:0000256" key="1">
    <source>
        <dbReference type="SAM" id="MobiDB-lite"/>
    </source>
</evidence>
<reference evidence="2 3" key="1">
    <citation type="journal article" date="2019" name="Environ. Microbiol.">
        <title>At the nexus of three kingdoms: the genome of the mycorrhizal fungus Gigaspora margarita provides insights into plant, endobacterial and fungal interactions.</title>
        <authorList>
            <person name="Venice F."/>
            <person name="Ghignone S."/>
            <person name="Salvioli di Fossalunga A."/>
            <person name="Amselem J."/>
            <person name="Novero M."/>
            <person name="Xianan X."/>
            <person name="Sedzielewska Toro K."/>
            <person name="Morin E."/>
            <person name="Lipzen A."/>
            <person name="Grigoriev I.V."/>
            <person name="Henrissat B."/>
            <person name="Martin F.M."/>
            <person name="Bonfante P."/>
        </authorList>
    </citation>
    <scope>NUCLEOTIDE SEQUENCE [LARGE SCALE GENOMIC DNA]</scope>
    <source>
        <strain evidence="2 3">BEG34</strain>
    </source>
</reference>
<comment type="caution">
    <text evidence="2">The sequence shown here is derived from an EMBL/GenBank/DDBJ whole genome shotgun (WGS) entry which is preliminary data.</text>
</comment>
<keyword evidence="3" id="KW-1185">Reference proteome</keyword>
<name>A0A8H4AEY7_GIGMA</name>
<feature type="region of interest" description="Disordered" evidence="1">
    <location>
        <begin position="254"/>
        <end position="286"/>
    </location>
</feature>
<evidence type="ECO:0000313" key="3">
    <source>
        <dbReference type="Proteomes" id="UP000439903"/>
    </source>
</evidence>
<proteinExistence type="predicted"/>
<feature type="compositionally biased region" description="Basic and acidic residues" evidence="1">
    <location>
        <begin position="270"/>
        <end position="286"/>
    </location>
</feature>
<dbReference type="OrthoDB" id="2378787at2759"/>
<organism evidence="2 3">
    <name type="scientific">Gigaspora margarita</name>
    <dbReference type="NCBI Taxonomy" id="4874"/>
    <lineage>
        <taxon>Eukaryota</taxon>
        <taxon>Fungi</taxon>
        <taxon>Fungi incertae sedis</taxon>
        <taxon>Mucoromycota</taxon>
        <taxon>Glomeromycotina</taxon>
        <taxon>Glomeromycetes</taxon>
        <taxon>Diversisporales</taxon>
        <taxon>Gigasporaceae</taxon>
        <taxon>Gigaspora</taxon>
    </lineage>
</organism>